<accession>A0A0F9KF78</accession>
<protein>
    <recommendedName>
        <fullName evidence="1">DUF3850 domain-containing protein</fullName>
    </recommendedName>
</protein>
<comment type="caution">
    <text evidence="2">The sequence shown here is derived from an EMBL/GenBank/DDBJ whole genome shotgun (WGS) entry which is preliminary data.</text>
</comment>
<proteinExistence type="predicted"/>
<dbReference type="SUPFAM" id="SSF88697">
    <property type="entry name" value="PUA domain-like"/>
    <property type="match status" value="1"/>
</dbReference>
<evidence type="ECO:0000313" key="2">
    <source>
        <dbReference type="EMBL" id="KKM13960.1"/>
    </source>
</evidence>
<organism evidence="2">
    <name type="scientific">marine sediment metagenome</name>
    <dbReference type="NCBI Taxonomy" id="412755"/>
    <lineage>
        <taxon>unclassified sequences</taxon>
        <taxon>metagenomes</taxon>
        <taxon>ecological metagenomes</taxon>
    </lineage>
</organism>
<dbReference type="Pfam" id="PF12961">
    <property type="entry name" value="DUF3850"/>
    <property type="match status" value="1"/>
</dbReference>
<name>A0A0F9KF78_9ZZZZ</name>
<dbReference type="AlphaFoldDB" id="A0A0F9KF78"/>
<reference evidence="2" key="1">
    <citation type="journal article" date="2015" name="Nature">
        <title>Complex archaea that bridge the gap between prokaryotes and eukaryotes.</title>
        <authorList>
            <person name="Spang A."/>
            <person name="Saw J.H."/>
            <person name="Jorgensen S.L."/>
            <person name="Zaremba-Niedzwiedzka K."/>
            <person name="Martijn J."/>
            <person name="Lind A.E."/>
            <person name="van Eijk R."/>
            <person name="Schleper C."/>
            <person name="Guy L."/>
            <person name="Ettema T.J."/>
        </authorList>
    </citation>
    <scope>NUCLEOTIDE SEQUENCE</scope>
</reference>
<dbReference type="InterPro" id="IPR039440">
    <property type="entry name" value="DUF3850"/>
</dbReference>
<dbReference type="Gene3D" id="2.30.130.30">
    <property type="entry name" value="Hypothetical protein"/>
    <property type="match status" value="1"/>
</dbReference>
<dbReference type="EMBL" id="LAZR01015257">
    <property type="protein sequence ID" value="KKM13960.1"/>
    <property type="molecule type" value="Genomic_DNA"/>
</dbReference>
<feature type="domain" description="DUF3850" evidence="1">
    <location>
        <begin position="2"/>
        <end position="79"/>
    </location>
</feature>
<evidence type="ECO:0000259" key="1">
    <source>
        <dbReference type="Pfam" id="PF12961"/>
    </source>
</evidence>
<dbReference type="InterPro" id="IPR015947">
    <property type="entry name" value="PUA-like_sf"/>
</dbReference>
<gene>
    <name evidence="2" type="ORF">LCGC14_1710920</name>
</gene>
<sequence>MIHKLKTWPEYYNAILTGEKNFEVRQYDRDYNIGDVLHLIEYDPQSEKETGQEMKVEVTYIMTDDNPFIMIDGFVIMSISTYPF</sequence>